<dbReference type="AlphaFoldDB" id="A0AAW9R9J2"/>
<reference evidence="1 2" key="1">
    <citation type="submission" date="2024-02" db="EMBL/GenBank/DDBJ databases">
        <title>A novel Wenzhouxiangellaceae bacterium, isolated from coastal sediments.</title>
        <authorList>
            <person name="Du Z.-J."/>
            <person name="Ye Y.-Q."/>
            <person name="Zhang X.-Y."/>
        </authorList>
    </citation>
    <scope>NUCLEOTIDE SEQUENCE [LARGE SCALE GENOMIC DNA]</scope>
    <source>
        <strain evidence="1 2">CH-27</strain>
    </source>
</reference>
<dbReference type="RefSeq" id="WP_354693682.1">
    <property type="nucleotide sequence ID" value="NZ_JAZHOG010000001.1"/>
</dbReference>
<evidence type="ECO:0000313" key="1">
    <source>
        <dbReference type="EMBL" id="MEJ8566362.1"/>
    </source>
</evidence>
<evidence type="ECO:0000313" key="2">
    <source>
        <dbReference type="Proteomes" id="UP001359886"/>
    </source>
</evidence>
<organism evidence="1 2">
    <name type="scientific">Elongatibacter sediminis</name>
    <dbReference type="NCBI Taxonomy" id="3119006"/>
    <lineage>
        <taxon>Bacteria</taxon>
        <taxon>Pseudomonadati</taxon>
        <taxon>Pseudomonadota</taxon>
        <taxon>Gammaproteobacteria</taxon>
        <taxon>Chromatiales</taxon>
        <taxon>Wenzhouxiangellaceae</taxon>
        <taxon>Elongatibacter</taxon>
    </lineage>
</organism>
<proteinExistence type="predicted"/>
<keyword evidence="2" id="KW-1185">Reference proteome</keyword>
<comment type="caution">
    <text evidence="1">The sequence shown here is derived from an EMBL/GenBank/DDBJ whole genome shotgun (WGS) entry which is preliminary data.</text>
</comment>
<protein>
    <recommendedName>
        <fullName evidence="3">Lipoprotein</fullName>
    </recommendedName>
</protein>
<sequence length="248" mass="27025">MKTVRTHGKSCLMRRVAPASGVGRPLWPGRWLALPTLPLLLSACMSTTVIDQHRVTSSAPVEIGDESVVVLGRRQGAGQETEIDFISCVGEQLGNSRNGLSVIPEKQFVDGMYPYFEASTAPSDVKNLDRLVQNPAVAEKLTEFRVRYFVWIDGFTERVDERGSMSCSIGPGGGGCFGFASWDDEANYEATIWDFESLELSAKVSARTTGTSYMPAVFVPIPLLARVQSNACRNMARQIAQQLTTAPG</sequence>
<accession>A0AAW9R9J2</accession>
<name>A0AAW9R9J2_9GAMM</name>
<dbReference type="EMBL" id="JAZHOG010000001">
    <property type="protein sequence ID" value="MEJ8566362.1"/>
    <property type="molecule type" value="Genomic_DNA"/>
</dbReference>
<evidence type="ECO:0008006" key="3">
    <source>
        <dbReference type="Google" id="ProtNLM"/>
    </source>
</evidence>
<dbReference type="Proteomes" id="UP001359886">
    <property type="component" value="Unassembled WGS sequence"/>
</dbReference>
<gene>
    <name evidence="1" type="ORF">V3330_01885</name>
</gene>